<dbReference type="STRING" id="578462.A0A0L0SMD9"/>
<comment type="similarity">
    <text evidence="2 9">Belongs to the methyltransferase superfamily. RRP8 family.</text>
</comment>
<feature type="compositionally biased region" description="Low complexity" evidence="10">
    <location>
        <begin position="11"/>
        <end position="38"/>
    </location>
</feature>
<dbReference type="PANTHER" id="PTHR12787:SF0">
    <property type="entry name" value="RIBOSOMAL RNA-PROCESSING PROTEIN 8"/>
    <property type="match status" value="1"/>
</dbReference>
<dbReference type="InterPro" id="IPR007823">
    <property type="entry name" value="RRP8"/>
</dbReference>
<comment type="subcellular location">
    <subcellularLocation>
        <location evidence="1 9">Nucleus</location>
        <location evidence="1 9">Nucleolus</location>
    </subcellularLocation>
</comment>
<organism evidence="11 12">
    <name type="scientific">Allomyces macrogynus (strain ATCC 38327)</name>
    <name type="common">Allomyces javanicus var. macrogynus</name>
    <dbReference type="NCBI Taxonomy" id="578462"/>
    <lineage>
        <taxon>Eukaryota</taxon>
        <taxon>Fungi</taxon>
        <taxon>Fungi incertae sedis</taxon>
        <taxon>Blastocladiomycota</taxon>
        <taxon>Blastocladiomycetes</taxon>
        <taxon>Blastocladiales</taxon>
        <taxon>Blastocladiaceae</taxon>
        <taxon>Allomyces</taxon>
    </lineage>
</organism>
<reference evidence="11 12" key="1">
    <citation type="submission" date="2009-11" db="EMBL/GenBank/DDBJ databases">
        <title>Annotation of Allomyces macrogynus ATCC 38327.</title>
        <authorList>
            <consortium name="The Broad Institute Genome Sequencing Platform"/>
            <person name="Russ C."/>
            <person name="Cuomo C."/>
            <person name="Burger G."/>
            <person name="Gray M.W."/>
            <person name="Holland P.W.H."/>
            <person name="King N."/>
            <person name="Lang F.B.F."/>
            <person name="Roger A.J."/>
            <person name="Ruiz-Trillo I."/>
            <person name="Young S.K."/>
            <person name="Zeng Q."/>
            <person name="Gargeya S."/>
            <person name="Fitzgerald M."/>
            <person name="Haas B."/>
            <person name="Abouelleil A."/>
            <person name="Alvarado L."/>
            <person name="Arachchi H.M."/>
            <person name="Berlin A."/>
            <person name="Chapman S.B."/>
            <person name="Gearin G."/>
            <person name="Goldberg J."/>
            <person name="Griggs A."/>
            <person name="Gujja S."/>
            <person name="Hansen M."/>
            <person name="Heiman D."/>
            <person name="Howarth C."/>
            <person name="Larimer J."/>
            <person name="Lui A."/>
            <person name="MacDonald P.J.P."/>
            <person name="McCowen C."/>
            <person name="Montmayeur A."/>
            <person name="Murphy C."/>
            <person name="Neiman D."/>
            <person name="Pearson M."/>
            <person name="Priest M."/>
            <person name="Roberts A."/>
            <person name="Saif S."/>
            <person name="Shea T."/>
            <person name="Sisk P."/>
            <person name="Stolte C."/>
            <person name="Sykes S."/>
            <person name="Wortman J."/>
            <person name="Nusbaum C."/>
            <person name="Birren B."/>
        </authorList>
    </citation>
    <scope>NUCLEOTIDE SEQUENCE [LARGE SCALE GENOMIC DNA]</scope>
    <source>
        <strain evidence="11 12">ATCC 38327</strain>
    </source>
</reference>
<dbReference type="PANTHER" id="PTHR12787">
    <property type="entry name" value="RIBOSOMAL RNA-PROCESSING PROTEIN 8"/>
    <property type="match status" value="1"/>
</dbReference>
<feature type="compositionally biased region" description="Low complexity" evidence="10">
    <location>
        <begin position="86"/>
        <end position="101"/>
    </location>
</feature>
<dbReference type="GO" id="GO:0016433">
    <property type="term" value="F:rRNA (adenine) methyltransferase activity"/>
    <property type="evidence" value="ECO:0007669"/>
    <property type="project" value="UniProtKB-ARBA"/>
</dbReference>
<dbReference type="GO" id="GO:0005730">
    <property type="term" value="C:nucleolus"/>
    <property type="evidence" value="ECO:0007669"/>
    <property type="project" value="UniProtKB-SubCell"/>
</dbReference>
<comment type="function">
    <text evidence="9">S-adenosyl-L-methionine-dependent methyltransferase that specifically methylates the N(1) position of adenine in helix 25.1 in 25S rRNA. Required both for ribosomal 40S and 60S subunits biogenesis. Required for efficient pre-rRNA cleavage at site A2.</text>
</comment>
<feature type="region of interest" description="Disordered" evidence="10">
    <location>
        <begin position="1"/>
        <end position="111"/>
    </location>
</feature>
<keyword evidence="12" id="KW-1185">Reference proteome</keyword>
<evidence type="ECO:0000256" key="3">
    <source>
        <dbReference type="ARBA" id="ARBA00022552"/>
    </source>
</evidence>
<feature type="compositionally biased region" description="Basic and acidic residues" evidence="10">
    <location>
        <begin position="1"/>
        <end position="10"/>
    </location>
</feature>
<dbReference type="InterPro" id="IPR029063">
    <property type="entry name" value="SAM-dependent_MTases_sf"/>
</dbReference>
<dbReference type="AlphaFoldDB" id="A0A0L0SMD9"/>
<evidence type="ECO:0000256" key="4">
    <source>
        <dbReference type="ARBA" id="ARBA00022603"/>
    </source>
</evidence>
<dbReference type="FunFam" id="1.10.10.2150:FF:000001">
    <property type="entry name" value="Ribosomal RNA-processing protein 8"/>
    <property type="match status" value="1"/>
</dbReference>
<dbReference type="Proteomes" id="UP000054350">
    <property type="component" value="Unassembled WGS sequence"/>
</dbReference>
<keyword evidence="4 9" id="KW-0489">Methyltransferase</keyword>
<reference evidence="12" key="2">
    <citation type="submission" date="2009-11" db="EMBL/GenBank/DDBJ databases">
        <title>The Genome Sequence of Allomyces macrogynus strain ATCC 38327.</title>
        <authorList>
            <consortium name="The Broad Institute Genome Sequencing Platform"/>
            <person name="Russ C."/>
            <person name="Cuomo C."/>
            <person name="Shea T."/>
            <person name="Young S.K."/>
            <person name="Zeng Q."/>
            <person name="Koehrsen M."/>
            <person name="Haas B."/>
            <person name="Borodovsky M."/>
            <person name="Guigo R."/>
            <person name="Alvarado L."/>
            <person name="Berlin A."/>
            <person name="Borenstein D."/>
            <person name="Chen Z."/>
            <person name="Engels R."/>
            <person name="Freedman E."/>
            <person name="Gellesch M."/>
            <person name="Goldberg J."/>
            <person name="Griggs A."/>
            <person name="Gujja S."/>
            <person name="Heiman D."/>
            <person name="Hepburn T."/>
            <person name="Howarth C."/>
            <person name="Jen D."/>
            <person name="Larson L."/>
            <person name="Lewis B."/>
            <person name="Mehta T."/>
            <person name="Park D."/>
            <person name="Pearson M."/>
            <person name="Roberts A."/>
            <person name="Saif S."/>
            <person name="Shenoy N."/>
            <person name="Sisk P."/>
            <person name="Stolte C."/>
            <person name="Sykes S."/>
            <person name="Walk T."/>
            <person name="White J."/>
            <person name="Yandava C."/>
            <person name="Burger G."/>
            <person name="Gray M.W."/>
            <person name="Holland P.W.H."/>
            <person name="King N."/>
            <person name="Lang F.B.F."/>
            <person name="Roger A.J."/>
            <person name="Ruiz-Trillo I."/>
            <person name="Lander E."/>
            <person name="Nusbaum C."/>
        </authorList>
    </citation>
    <scope>NUCLEOTIDE SEQUENCE [LARGE SCALE GENOMIC DNA]</scope>
    <source>
        <strain evidence="12">ATCC 38327</strain>
    </source>
</reference>
<evidence type="ECO:0000256" key="10">
    <source>
        <dbReference type="SAM" id="MobiDB-lite"/>
    </source>
</evidence>
<evidence type="ECO:0000313" key="12">
    <source>
        <dbReference type="Proteomes" id="UP000054350"/>
    </source>
</evidence>
<dbReference type="SUPFAM" id="SSF53335">
    <property type="entry name" value="S-adenosyl-L-methionine-dependent methyltransferases"/>
    <property type="match status" value="1"/>
</dbReference>
<keyword evidence="7 9" id="KW-0539">Nucleus</keyword>
<evidence type="ECO:0000256" key="8">
    <source>
        <dbReference type="ARBA" id="ARBA00076672"/>
    </source>
</evidence>
<evidence type="ECO:0000256" key="6">
    <source>
        <dbReference type="ARBA" id="ARBA00022691"/>
    </source>
</evidence>
<keyword evidence="5 9" id="KW-0808">Transferase</keyword>
<dbReference type="EMBL" id="GG745342">
    <property type="protein sequence ID" value="KNE63544.1"/>
    <property type="molecule type" value="Genomic_DNA"/>
</dbReference>
<evidence type="ECO:0000256" key="7">
    <source>
        <dbReference type="ARBA" id="ARBA00023242"/>
    </source>
</evidence>
<dbReference type="OrthoDB" id="10258825at2759"/>
<evidence type="ECO:0000256" key="1">
    <source>
        <dbReference type="ARBA" id="ARBA00004604"/>
    </source>
</evidence>
<evidence type="ECO:0000256" key="5">
    <source>
        <dbReference type="ARBA" id="ARBA00022679"/>
    </source>
</evidence>
<dbReference type="Gene3D" id="3.40.50.150">
    <property type="entry name" value="Vaccinia Virus protein VP39"/>
    <property type="match status" value="1"/>
</dbReference>
<dbReference type="VEuPathDB" id="FungiDB:AMAG_08655"/>
<keyword evidence="3 9" id="KW-0698">rRNA processing</keyword>
<accession>A0A0L0SMD9</accession>
<dbReference type="Gene3D" id="1.10.10.2150">
    <property type="entry name" value="Ribosomal RNA-processing protein 8, N-terminal domain"/>
    <property type="match status" value="1"/>
</dbReference>
<dbReference type="eggNOG" id="KOG3045">
    <property type="taxonomic scope" value="Eukaryota"/>
</dbReference>
<dbReference type="InterPro" id="IPR042036">
    <property type="entry name" value="RRP8_N"/>
</dbReference>
<evidence type="ECO:0000256" key="2">
    <source>
        <dbReference type="ARBA" id="ARBA00006301"/>
    </source>
</evidence>
<dbReference type="OMA" id="SCTIVVF"/>
<protein>
    <recommendedName>
        <fullName evidence="8 9">Ribosomal RNA-processing protein 8</fullName>
        <ecNumber evidence="9">2.1.1.-</ecNumber>
    </recommendedName>
</protein>
<gene>
    <name evidence="11" type="ORF">AMAG_08655</name>
</gene>
<evidence type="ECO:0000313" key="11">
    <source>
        <dbReference type="EMBL" id="KNE63544.1"/>
    </source>
</evidence>
<keyword evidence="6 9" id="KW-0949">S-adenosyl-L-methionine</keyword>
<dbReference type="Pfam" id="PF05148">
    <property type="entry name" value="Methyltransf_8"/>
    <property type="match status" value="1"/>
</dbReference>
<name>A0A0L0SMD9_ALLM3</name>
<dbReference type="EC" id="2.1.1.-" evidence="9"/>
<proteinExistence type="inferred from homology"/>
<evidence type="ECO:0000256" key="9">
    <source>
        <dbReference type="RuleBase" id="RU365074"/>
    </source>
</evidence>
<sequence>MGKPDKKQLKLELQQRLAKSAAPAPAATPAAATPAATANSGSKRPVGKKAALKQQLKERLDKSAAAAAAPPPKELKKTAGKKAGKKQSPAPQAAASRSAAAPKKHAAKQKQVAALAKETAVELTKLQAAMQKKLDGAQFRYLNEKLYTMPGTEALQMMQEKPELFELYHTGFRAQAESWPMNPVDRIISEIKEHIKLPATIADLGCGNAMVAQELAPLGYTVRSFDLVAKPPLVEAADMANVPLEDGACDVVVFSLSLMNTNWGVGAAEGARILRKGGIMKIAEVVSRIDDVDAFISALEQIGMSVMTKDTSNPMFIMLTLRKKALKVNKDAAARFQPLKPCIYKRR</sequence>